<dbReference type="AlphaFoldDB" id="A0AAV0ZVC4"/>
<accession>A0AAV0ZVC4</accession>
<proteinExistence type="predicted"/>
<dbReference type="Proteomes" id="UP001157006">
    <property type="component" value="Chromosome 2"/>
</dbReference>
<dbReference type="EMBL" id="OX451737">
    <property type="protein sequence ID" value="CAI8599822.1"/>
    <property type="molecule type" value="Genomic_DNA"/>
</dbReference>
<gene>
    <name evidence="1" type="ORF">VFH_II192880</name>
</gene>
<evidence type="ECO:0000313" key="1">
    <source>
        <dbReference type="EMBL" id="CAI8599822.1"/>
    </source>
</evidence>
<name>A0AAV0ZVC4_VICFA</name>
<protein>
    <submittedName>
        <fullName evidence="1">Uncharacterized protein</fullName>
    </submittedName>
</protein>
<keyword evidence="2" id="KW-1185">Reference proteome</keyword>
<reference evidence="1 2" key="1">
    <citation type="submission" date="2023-01" db="EMBL/GenBank/DDBJ databases">
        <authorList>
            <person name="Kreplak J."/>
        </authorList>
    </citation>
    <scope>NUCLEOTIDE SEQUENCE [LARGE SCALE GENOMIC DNA]</scope>
</reference>
<organism evidence="1 2">
    <name type="scientific">Vicia faba</name>
    <name type="common">Broad bean</name>
    <name type="synonym">Faba vulgaris</name>
    <dbReference type="NCBI Taxonomy" id="3906"/>
    <lineage>
        <taxon>Eukaryota</taxon>
        <taxon>Viridiplantae</taxon>
        <taxon>Streptophyta</taxon>
        <taxon>Embryophyta</taxon>
        <taxon>Tracheophyta</taxon>
        <taxon>Spermatophyta</taxon>
        <taxon>Magnoliopsida</taxon>
        <taxon>eudicotyledons</taxon>
        <taxon>Gunneridae</taxon>
        <taxon>Pentapetalae</taxon>
        <taxon>rosids</taxon>
        <taxon>fabids</taxon>
        <taxon>Fabales</taxon>
        <taxon>Fabaceae</taxon>
        <taxon>Papilionoideae</taxon>
        <taxon>50 kb inversion clade</taxon>
        <taxon>NPAAA clade</taxon>
        <taxon>Hologalegina</taxon>
        <taxon>IRL clade</taxon>
        <taxon>Fabeae</taxon>
        <taxon>Vicia</taxon>
    </lineage>
</organism>
<sequence>MALKKLFLIRNGNQSPQKHIIKILDLLPLPSQCDPTKALPVITYNYQYHGINKFVPSTTHSESHKIWSRRGKMRRLENTVPETDLVPNRKSKSLLSVDFSSVAYLDRKNQFEGFEVRIMERNQ</sequence>
<evidence type="ECO:0000313" key="2">
    <source>
        <dbReference type="Proteomes" id="UP001157006"/>
    </source>
</evidence>